<sequence>MKKQLNISWDGIHDSTGYIFSFAKALSAAVKNSPYSELTEDIIATSGFSFRMWVDAHLCPSATSIWSFDDQKKWVENGGLTCDYVGRYWGQDNIEEQKRLEAIENIKKSIDNGIPAISWDIGVPEWGLIIGYNDDTQMFSTLAINADHADPTSPSYNGALMPYNVLGKRELPLLSVLTITGKTEKTQEDILKDTLKLAVSHLKGDEWCENAKGIEAYPALIKHFTETFNPDASWNMEYYLGTYGALKYYSYRYFEKVGKTELATIYKDVYSCWQEAFTIKTTHDISDINNRNRVADLLKEAYANEKKAMEIMMRYL</sequence>
<gene>
    <name evidence="1" type="ORF">I5677_14675</name>
</gene>
<dbReference type="Proteomes" id="UP000623269">
    <property type="component" value="Unassembled WGS sequence"/>
</dbReference>
<evidence type="ECO:0000313" key="1">
    <source>
        <dbReference type="EMBL" id="MBH1942144.1"/>
    </source>
</evidence>
<dbReference type="EMBL" id="JAEAGR010000017">
    <property type="protein sequence ID" value="MBH1942144.1"/>
    <property type="molecule type" value="Genomic_DNA"/>
</dbReference>
<comment type="caution">
    <text evidence="1">The sequence shown here is derived from an EMBL/GenBank/DDBJ whole genome shotgun (WGS) entry which is preliminary data.</text>
</comment>
<organism evidence="1 2">
    <name type="scientific">Mobilitalea sibirica</name>
    <dbReference type="NCBI Taxonomy" id="1462919"/>
    <lineage>
        <taxon>Bacteria</taxon>
        <taxon>Bacillati</taxon>
        <taxon>Bacillota</taxon>
        <taxon>Clostridia</taxon>
        <taxon>Lachnospirales</taxon>
        <taxon>Lachnospiraceae</taxon>
        <taxon>Mobilitalea</taxon>
    </lineage>
</organism>
<dbReference type="AlphaFoldDB" id="A0A8J7H0T6"/>
<dbReference type="RefSeq" id="WP_197662390.1">
    <property type="nucleotide sequence ID" value="NZ_JAEAGR010000017.1"/>
</dbReference>
<proteinExistence type="predicted"/>
<accession>A0A8J7H0T6</accession>
<keyword evidence="2" id="KW-1185">Reference proteome</keyword>
<reference evidence="1" key="1">
    <citation type="submission" date="2020-12" db="EMBL/GenBank/DDBJ databases">
        <title>M. sibirica DSM 26468T genome.</title>
        <authorList>
            <person name="Thieme N."/>
            <person name="Rettenmaier R."/>
            <person name="Zverlov V."/>
            <person name="Liebl W."/>
        </authorList>
    </citation>
    <scope>NUCLEOTIDE SEQUENCE</scope>
    <source>
        <strain evidence="1">DSM 26468</strain>
    </source>
</reference>
<name>A0A8J7H0T6_9FIRM</name>
<evidence type="ECO:0000313" key="2">
    <source>
        <dbReference type="Proteomes" id="UP000623269"/>
    </source>
</evidence>
<protein>
    <submittedName>
        <fullName evidence="1">Uncharacterized protein</fullName>
    </submittedName>
</protein>